<keyword evidence="3 7" id="KW-0133">Cell shape</keyword>
<feature type="binding site" evidence="7">
    <location>
        <begin position="29"/>
        <end position="30"/>
    </location>
    <ligand>
        <name>substrate</name>
    </ligand>
</feature>
<feature type="binding site" evidence="7">
    <location>
        <begin position="61"/>
        <end position="62"/>
    </location>
    <ligand>
        <name>substrate</name>
    </ligand>
</feature>
<dbReference type="InterPro" id="IPR001920">
    <property type="entry name" value="Asp/Glu_race"/>
</dbReference>
<dbReference type="GO" id="GO:0008360">
    <property type="term" value="P:regulation of cell shape"/>
    <property type="evidence" value="ECO:0007669"/>
    <property type="project" value="UniProtKB-KW"/>
</dbReference>
<keyword evidence="5 7" id="KW-0413">Isomerase</keyword>
<dbReference type="InterPro" id="IPR015942">
    <property type="entry name" value="Asp/Glu/hydantoin_racemase"/>
</dbReference>
<dbReference type="EMBL" id="JACU01000002">
    <property type="protein sequence ID" value="KMS59737.1"/>
    <property type="molecule type" value="Genomic_DNA"/>
</dbReference>
<name>A0A0J7Y7W1_9SPHN</name>
<comment type="function">
    <text evidence="7">Provides the (R)-glutamate required for cell wall biosynthesis.</text>
</comment>
<dbReference type="GO" id="GO:0009252">
    <property type="term" value="P:peptidoglycan biosynthetic process"/>
    <property type="evidence" value="ECO:0007669"/>
    <property type="project" value="UniProtKB-UniRule"/>
</dbReference>
<evidence type="ECO:0000313" key="9">
    <source>
        <dbReference type="Proteomes" id="UP000052268"/>
    </source>
</evidence>
<dbReference type="NCBIfam" id="TIGR00067">
    <property type="entry name" value="glut_race"/>
    <property type="match status" value="1"/>
</dbReference>
<dbReference type="Gene3D" id="3.40.50.1860">
    <property type="match status" value="2"/>
</dbReference>
<feature type="active site" description="Proton donor/acceptor" evidence="7">
    <location>
        <position position="93"/>
    </location>
</feature>
<dbReference type="UniPathway" id="UPA00219"/>
<dbReference type="PANTHER" id="PTHR21198">
    <property type="entry name" value="GLUTAMATE RACEMASE"/>
    <property type="match status" value="1"/>
</dbReference>
<organism evidence="8 9">
    <name type="scientific">Novosphingobium barchaimii LL02</name>
    <dbReference type="NCBI Taxonomy" id="1114963"/>
    <lineage>
        <taxon>Bacteria</taxon>
        <taxon>Pseudomonadati</taxon>
        <taxon>Pseudomonadota</taxon>
        <taxon>Alphaproteobacteria</taxon>
        <taxon>Sphingomonadales</taxon>
        <taxon>Sphingomonadaceae</taxon>
        <taxon>Novosphingobium</taxon>
    </lineage>
</organism>
<proteinExistence type="inferred from homology"/>
<dbReference type="PANTHER" id="PTHR21198:SF2">
    <property type="entry name" value="GLUTAMATE RACEMASE"/>
    <property type="match status" value="1"/>
</dbReference>
<dbReference type="OrthoDB" id="9801055at2"/>
<evidence type="ECO:0000256" key="3">
    <source>
        <dbReference type="ARBA" id="ARBA00022960"/>
    </source>
</evidence>
<keyword evidence="6 7" id="KW-0961">Cell wall biogenesis/degradation</keyword>
<dbReference type="Proteomes" id="UP000052268">
    <property type="component" value="Unassembled WGS sequence"/>
</dbReference>
<comment type="caution">
    <text evidence="8">The sequence shown here is derived from an EMBL/GenBank/DDBJ whole genome shotgun (WGS) entry which is preliminary data.</text>
</comment>
<dbReference type="HAMAP" id="MF_00258">
    <property type="entry name" value="Glu_racemase"/>
    <property type="match status" value="1"/>
</dbReference>
<dbReference type="EC" id="5.1.1.3" evidence="2 7"/>
<dbReference type="InterPro" id="IPR004391">
    <property type="entry name" value="Glu_race"/>
</dbReference>
<dbReference type="GO" id="GO:0071555">
    <property type="term" value="P:cell wall organization"/>
    <property type="evidence" value="ECO:0007669"/>
    <property type="project" value="UniProtKB-KW"/>
</dbReference>
<keyword evidence="9" id="KW-1185">Reference proteome</keyword>
<comment type="catalytic activity">
    <reaction evidence="1 7">
        <text>L-glutamate = D-glutamate</text>
        <dbReference type="Rhea" id="RHEA:12813"/>
        <dbReference type="ChEBI" id="CHEBI:29985"/>
        <dbReference type="ChEBI" id="CHEBI:29986"/>
        <dbReference type="EC" id="5.1.1.3"/>
    </reaction>
</comment>
<evidence type="ECO:0000256" key="7">
    <source>
        <dbReference type="HAMAP-Rule" id="MF_00258"/>
    </source>
</evidence>
<comment type="similarity">
    <text evidence="7">Belongs to the aspartate/glutamate racemases family.</text>
</comment>
<reference evidence="8 9" key="1">
    <citation type="journal article" date="2015" name="G3 (Bethesda)">
        <title>Insights into Ongoing Evolution of the Hexachlorocyclohexane Catabolic Pathway from Comparative Genomics of Ten Sphingomonadaceae Strains.</title>
        <authorList>
            <person name="Pearce S.L."/>
            <person name="Oakeshott J.G."/>
            <person name="Pandey G."/>
        </authorList>
    </citation>
    <scope>NUCLEOTIDE SEQUENCE [LARGE SCALE GENOMIC DNA]</scope>
    <source>
        <strain evidence="8 9">LL02</strain>
    </source>
</reference>
<comment type="pathway">
    <text evidence="7">Cell wall biogenesis; peptidoglycan biosynthesis.</text>
</comment>
<keyword evidence="4 7" id="KW-0573">Peptidoglycan synthesis</keyword>
<dbReference type="InterPro" id="IPR033134">
    <property type="entry name" value="Asp/Glu_racemase_AS_2"/>
</dbReference>
<evidence type="ECO:0000313" key="8">
    <source>
        <dbReference type="EMBL" id="KMS59737.1"/>
    </source>
</evidence>
<feature type="binding site" evidence="7">
    <location>
        <begin position="208"/>
        <end position="209"/>
    </location>
    <ligand>
        <name>substrate</name>
    </ligand>
</feature>
<evidence type="ECO:0000256" key="1">
    <source>
        <dbReference type="ARBA" id="ARBA00001602"/>
    </source>
</evidence>
<evidence type="ECO:0000256" key="4">
    <source>
        <dbReference type="ARBA" id="ARBA00022984"/>
    </source>
</evidence>
<dbReference type="PROSITE" id="PS00924">
    <property type="entry name" value="ASP_GLU_RACEMASE_2"/>
    <property type="match status" value="1"/>
</dbReference>
<dbReference type="SUPFAM" id="SSF53681">
    <property type="entry name" value="Aspartate/glutamate racemase"/>
    <property type="match status" value="2"/>
</dbReference>
<feature type="binding site" evidence="7">
    <location>
        <begin position="94"/>
        <end position="95"/>
    </location>
    <ligand>
        <name>substrate</name>
    </ligand>
</feature>
<evidence type="ECO:0000256" key="6">
    <source>
        <dbReference type="ARBA" id="ARBA00023316"/>
    </source>
</evidence>
<sequence>MASDTMNAPRGAGTAFAAIARWAPILVFDSGVGGLTVLEEVRKALPDAPIIYAADTAGLPYGTKTEAQIAARVAGLLGRMTERFRPRLVCIACNTASTIALGMVREVLEVPIVGTVPAIKPAAAMTRTGVIGLLGTEATVRQAYVDRLEHEFAADKRLLRHGAPGLVEAAEAKLRGETVDPAIIEHAANALRSQPGGELIDTVVLACTHFPLVEEELARAFGPDVRFVHGAQGIARQVARLTAGQEYARQAPDRALFTGAGDVPDAYRTKLAQYGLLEVQRF</sequence>
<evidence type="ECO:0000256" key="2">
    <source>
        <dbReference type="ARBA" id="ARBA00013090"/>
    </source>
</evidence>
<feature type="active site" description="Proton donor/acceptor" evidence="7">
    <location>
        <position position="207"/>
    </location>
</feature>
<dbReference type="PATRIC" id="fig|1114963.3.peg.1130"/>
<dbReference type="AlphaFoldDB" id="A0A0J7Y7W1"/>
<protein>
    <recommendedName>
        <fullName evidence="2 7">Glutamate racemase</fullName>
        <ecNumber evidence="2 7">5.1.1.3</ecNumber>
    </recommendedName>
</protein>
<dbReference type="Pfam" id="PF01177">
    <property type="entry name" value="Asp_Glu_race"/>
    <property type="match status" value="1"/>
</dbReference>
<gene>
    <name evidence="7" type="primary">murI</name>
    <name evidence="8" type="ORF">V474_11115</name>
</gene>
<accession>A0A0J7Y7W1</accession>
<dbReference type="GO" id="GO:0008881">
    <property type="term" value="F:glutamate racemase activity"/>
    <property type="evidence" value="ECO:0007669"/>
    <property type="project" value="UniProtKB-UniRule"/>
</dbReference>
<evidence type="ECO:0000256" key="5">
    <source>
        <dbReference type="ARBA" id="ARBA00023235"/>
    </source>
</evidence>